<dbReference type="InterPro" id="IPR006175">
    <property type="entry name" value="YjgF/YER057c/UK114"/>
</dbReference>
<dbReference type="Gene3D" id="3.30.1330.40">
    <property type="entry name" value="RutC-like"/>
    <property type="match status" value="2"/>
</dbReference>
<comment type="pathway">
    <text evidence="1">Protein modification; peptidyl-diphthamide biosynthesis.</text>
</comment>
<dbReference type="EC" id="6.3.1.14" evidence="3"/>
<evidence type="ECO:0000256" key="6">
    <source>
        <dbReference type="ARBA" id="ARBA00022741"/>
    </source>
</evidence>
<dbReference type="Bgee" id="ENSXETG00000012897">
    <property type="expression patterns" value="Expressed in 2-cell stage embryo and 16 other cell types or tissues"/>
</dbReference>
<accession>A0A6I8SDE7</accession>
<keyword evidence="7" id="KW-0067">ATP-binding</keyword>
<evidence type="ECO:0000259" key="13">
    <source>
        <dbReference type="Pfam" id="PF01902"/>
    </source>
</evidence>
<evidence type="ECO:0000256" key="12">
    <source>
        <dbReference type="ARBA" id="ARBA00048108"/>
    </source>
</evidence>
<dbReference type="InterPro" id="IPR030662">
    <property type="entry name" value="DPH6/MJ0570"/>
</dbReference>
<evidence type="ECO:0000256" key="9">
    <source>
        <dbReference type="ARBA" id="ARBA00031202"/>
    </source>
</evidence>
<dbReference type="Xenbase" id="XB-GENE-949971">
    <property type="gene designation" value="dph6"/>
</dbReference>
<evidence type="ECO:0000256" key="4">
    <source>
        <dbReference type="ARBA" id="ARBA00018426"/>
    </source>
</evidence>
<dbReference type="CDD" id="cd06155">
    <property type="entry name" value="eu_AANH_C_1"/>
    <property type="match status" value="1"/>
</dbReference>
<dbReference type="InterPro" id="IPR035959">
    <property type="entry name" value="RutC-like_sf"/>
</dbReference>
<dbReference type="SUPFAM" id="SSF52402">
    <property type="entry name" value="Adenine nucleotide alpha hydrolases-like"/>
    <property type="match status" value="1"/>
</dbReference>
<dbReference type="Pfam" id="PF01042">
    <property type="entry name" value="Ribonuc_L-PSP"/>
    <property type="match status" value="2"/>
</dbReference>
<dbReference type="Reactome" id="R-XTR-5358493">
    <property type="pathway name" value="Synthesis of diphthamide-EEF2"/>
</dbReference>
<dbReference type="RefSeq" id="XP_031747109.1">
    <property type="nucleotide sequence ID" value="XM_031891249.1"/>
</dbReference>
<dbReference type="CTD" id="89978"/>
<dbReference type="GO" id="GO:0017178">
    <property type="term" value="F:diphthine-ammonia ligase activity"/>
    <property type="evidence" value="ECO:0000318"/>
    <property type="project" value="GO_Central"/>
</dbReference>
<keyword evidence="5 16" id="KW-0436">Ligase</keyword>
<dbReference type="GO" id="GO:0017183">
    <property type="term" value="P:protein histidyl modification to diphthamide"/>
    <property type="evidence" value="ECO:0000318"/>
    <property type="project" value="GO_Central"/>
</dbReference>
<dbReference type="InterPro" id="IPR014729">
    <property type="entry name" value="Rossmann-like_a/b/a_fold"/>
</dbReference>
<dbReference type="Gene3D" id="3.90.1490.10">
    <property type="entry name" value="putative n-type atp pyrophosphatase, domain 2"/>
    <property type="match status" value="1"/>
</dbReference>
<name>A0A6I8SDE7_XENTR</name>
<dbReference type="UniPathway" id="UPA00559"/>
<keyword evidence="6" id="KW-0547">Nucleotide-binding</keyword>
<proteinExistence type="inferred from homology"/>
<evidence type="ECO:0000313" key="14">
    <source>
        <dbReference type="Ensembl" id="ENSXETP00000092791"/>
    </source>
</evidence>
<dbReference type="SUPFAM" id="SSF55298">
    <property type="entry name" value="YjgF-like"/>
    <property type="match status" value="2"/>
</dbReference>
<dbReference type="Ensembl" id="ENSXETT00000090614">
    <property type="protein sequence ID" value="ENSXETP00000092791"/>
    <property type="gene ID" value="ENSXETG00000012897"/>
</dbReference>
<feature type="domain" description="Diphthamide synthase" evidence="13">
    <location>
        <begin position="13"/>
        <end position="247"/>
    </location>
</feature>
<protein>
    <recommendedName>
        <fullName evidence="4">Diphthine--ammonia ligase</fullName>
        <ecNumber evidence="3">6.3.1.14</ecNumber>
    </recommendedName>
    <alternativeName>
        <fullName evidence="9">ATP-binding domain-containing protein 4</fullName>
    </alternativeName>
    <alternativeName>
        <fullName evidence="8">Diphthamide synthase</fullName>
    </alternativeName>
    <alternativeName>
        <fullName evidence="10">Diphthamide synthetase</fullName>
    </alternativeName>
    <alternativeName>
        <fullName evidence="11">Protein DPH6 homolog</fullName>
    </alternativeName>
</protein>
<dbReference type="CDD" id="cd06156">
    <property type="entry name" value="eu_AANH_C_2"/>
    <property type="match status" value="1"/>
</dbReference>
<dbReference type="CDD" id="cd01994">
    <property type="entry name" value="AANH_PF0828-like"/>
    <property type="match status" value="1"/>
</dbReference>
<dbReference type="Pfam" id="PF01902">
    <property type="entry name" value="Diphthami_syn_2"/>
    <property type="match status" value="1"/>
</dbReference>
<dbReference type="InterPro" id="IPR002761">
    <property type="entry name" value="Diphthami_syn_dom"/>
</dbReference>
<dbReference type="GeneID" id="100497052"/>
<evidence type="ECO:0000313" key="15">
    <source>
        <dbReference type="Proteomes" id="UP000008143"/>
    </source>
</evidence>
<dbReference type="OMA" id="HCRLAQS"/>
<sequence>MRSRRRVRSGDSMRVVALISGGKDSCYNMMQCVSAGHQIVALANLKPPESTADELDSYMYQTVGHHALELYAEAMGLPIYRATLQGTSLDTGRAYAPQEGDEVEDLYRLLKLVKEKEAVDSVSVGAILSDYQRVRVENVCQRLGLQPLAFLWRRKQEELLDEMISSGLKAILIKVAAFGLDPDKHLGKTLEDMRPYLKQLSDKYGVHVCGEGGEYETLTLDCPLFKKRIVVDSAEVTMHSNDAFAPVAYLRLSKLHLEDKITNTAVTLQRECPCSNGFPAEPASCATKECDNSEERPLPWIPNSLPSVPMFCLPVGESRTCSAPSQCGFQWISEITASEGNVLEASHRALSSLKDQVQELGLQMSDAVLIHLYVKSMEDFSDINRVYGTLFPSAPPARVCVQCCLPGSAFFKMDALFCCPSLADASSDCVPKKTAMHVQSISHWAPANIGPYSQAVQVGPGLFCAGQIALKPCTMQLVSGGATVEAQVSLCHVERVLDAINLGTSLAHVLLVQCYVTNRSYIPIALAAWGSRNAQEADIVPLTVVVVPMLPRGASVEWHVIAAVSDPAERQHFSVCQENLGYQVMLYGVISSCVSCASLSLSLSLAPNRAVHEVKDRNEASSLIHKALSRATEKLPTNPHHLTALCCRVFYRRDGTESQRLQEGLQGVLGEVWPEKPPALVLVPVMDLPCNQILHLSFWLSL</sequence>
<evidence type="ECO:0000256" key="10">
    <source>
        <dbReference type="ARBA" id="ARBA00031552"/>
    </source>
</evidence>
<evidence type="ECO:0000256" key="2">
    <source>
        <dbReference type="ARBA" id="ARBA00008496"/>
    </source>
</evidence>
<dbReference type="FunFam" id="3.90.1490.10:FF:000001">
    <property type="entry name" value="Diphthine--ammonia ligase"/>
    <property type="match status" value="1"/>
</dbReference>
<dbReference type="Gene3D" id="3.40.50.620">
    <property type="entry name" value="HUPs"/>
    <property type="match status" value="1"/>
</dbReference>
<dbReference type="FunFam" id="3.30.1330.40:FF:000010">
    <property type="entry name" value="Diphthine--ammonia ligase"/>
    <property type="match status" value="1"/>
</dbReference>
<evidence type="ECO:0000256" key="5">
    <source>
        <dbReference type="ARBA" id="ARBA00022598"/>
    </source>
</evidence>
<comment type="catalytic activity">
    <reaction evidence="12">
        <text>diphthine-[translation elongation factor 2] + NH4(+) + ATP = diphthamide-[translation elongation factor 2] + AMP + diphosphate + H(+)</text>
        <dbReference type="Rhea" id="RHEA:19753"/>
        <dbReference type="Rhea" id="RHEA-COMP:10172"/>
        <dbReference type="Rhea" id="RHEA-COMP:10174"/>
        <dbReference type="ChEBI" id="CHEBI:15378"/>
        <dbReference type="ChEBI" id="CHEBI:16692"/>
        <dbReference type="ChEBI" id="CHEBI:28938"/>
        <dbReference type="ChEBI" id="CHEBI:30616"/>
        <dbReference type="ChEBI" id="CHEBI:33019"/>
        <dbReference type="ChEBI" id="CHEBI:82696"/>
        <dbReference type="ChEBI" id="CHEBI:456215"/>
        <dbReference type="EC" id="6.3.1.14"/>
    </reaction>
</comment>
<evidence type="ECO:0000256" key="8">
    <source>
        <dbReference type="ARBA" id="ARBA00029814"/>
    </source>
</evidence>
<dbReference type="GO" id="GO:0005524">
    <property type="term" value="F:ATP binding"/>
    <property type="evidence" value="ECO:0007669"/>
    <property type="project" value="UniProtKB-KW"/>
</dbReference>
<evidence type="ECO:0000256" key="11">
    <source>
        <dbReference type="ARBA" id="ARBA00032849"/>
    </source>
</evidence>
<dbReference type="PANTHER" id="PTHR12196:SF2">
    <property type="entry name" value="DIPHTHINE--AMMONIA LIGASE"/>
    <property type="match status" value="1"/>
</dbReference>
<dbReference type="FunFam" id="3.30.1330.40:FF:000012">
    <property type="entry name" value="diphthine--ammonia ligase isoform X1"/>
    <property type="match status" value="1"/>
</dbReference>
<evidence type="ECO:0000256" key="3">
    <source>
        <dbReference type="ARBA" id="ARBA00012089"/>
    </source>
</evidence>
<dbReference type="Proteomes" id="UP000008143">
    <property type="component" value="Chromosome 8"/>
</dbReference>
<dbReference type="AGR" id="Xenbase:XB-GENE-949971"/>
<reference evidence="16" key="3">
    <citation type="submission" date="2025-04" db="UniProtKB">
        <authorList>
            <consortium name="RefSeq"/>
        </authorList>
    </citation>
    <scope>IDENTIFICATION</scope>
    <source>
        <strain evidence="16">Nigerian</strain>
        <tissue evidence="16">Liver and blood</tissue>
    </source>
</reference>
<dbReference type="AlphaFoldDB" id="A0A6I8SDE7"/>
<reference evidence="14" key="2">
    <citation type="submission" date="2020-05" db="UniProtKB">
        <authorList>
            <consortium name="Ensembl"/>
        </authorList>
    </citation>
    <scope>IDENTIFICATION</scope>
</reference>
<dbReference type="OrthoDB" id="686384at2759"/>
<dbReference type="GeneTree" id="ENSGT00420000029820"/>
<evidence type="ECO:0000256" key="1">
    <source>
        <dbReference type="ARBA" id="ARBA00005156"/>
    </source>
</evidence>
<dbReference type="NCBIfam" id="TIGR00290">
    <property type="entry name" value="MJ0570_dom"/>
    <property type="match status" value="1"/>
</dbReference>
<dbReference type="PANTHER" id="PTHR12196">
    <property type="entry name" value="DOMAIN OF UNKNOWN FUNCTION 71 DUF71 -CONTAINING PROTEIN"/>
    <property type="match status" value="1"/>
</dbReference>
<gene>
    <name evidence="14 16 17" type="primary">dph6</name>
</gene>
<comment type="similarity">
    <text evidence="2">Belongs to the Diphthine--ammonia ligase family.</text>
</comment>
<keyword evidence="15" id="KW-1185">Reference proteome</keyword>
<dbReference type="FunFam" id="3.40.50.620:FF:000069">
    <property type="entry name" value="diphthine--ammonia ligase"/>
    <property type="match status" value="1"/>
</dbReference>
<reference evidence="14" key="1">
    <citation type="journal article" date="2010" name="Science">
        <title>The genome of the Western clawed frog Xenopus tropicalis.</title>
        <authorList>
            <person name="Hellsten U."/>
            <person name="Harland R.M."/>
            <person name="Gilchrist M.J."/>
            <person name="Hendrix D."/>
            <person name="Jurka J."/>
            <person name="Kapitonov V."/>
            <person name="Ovcharenko I."/>
            <person name="Putnam N.H."/>
            <person name="Shu S."/>
            <person name="Taher L."/>
            <person name="Blitz I.L."/>
            <person name="Blumberg B."/>
            <person name="Dichmann D.S."/>
            <person name="Dubchak I."/>
            <person name="Amaya E."/>
            <person name="Detter J.C."/>
            <person name="Fletcher R."/>
            <person name="Gerhard D.S."/>
            <person name="Goodstein D."/>
            <person name="Graves T."/>
            <person name="Grigoriev I.V."/>
            <person name="Grimwood J."/>
            <person name="Kawashima T."/>
            <person name="Lindquist E."/>
            <person name="Lucas S.M."/>
            <person name="Mead P.E."/>
            <person name="Mitros T."/>
            <person name="Ogino H."/>
            <person name="Ohta Y."/>
            <person name="Poliakov A.V."/>
            <person name="Pollet N."/>
            <person name="Robert J."/>
            <person name="Salamov A."/>
            <person name="Sater A.K."/>
            <person name="Schmutz J."/>
            <person name="Terry A."/>
            <person name="Vize P.D."/>
            <person name="Warren W.C."/>
            <person name="Wells D."/>
            <person name="Wills A."/>
            <person name="Wilson R.K."/>
            <person name="Zimmerman L.B."/>
            <person name="Zorn A.M."/>
            <person name="Grainger R."/>
            <person name="Grammer T."/>
            <person name="Khokha M.K."/>
            <person name="Richardson P.M."/>
            <person name="Rokhsar D.S."/>
        </authorList>
    </citation>
    <scope>NUCLEOTIDE SEQUENCE [LARGE SCALE GENOMIC DNA]</scope>
    <source>
        <strain evidence="14">Nigerian</strain>
    </source>
</reference>
<organism evidence="14">
    <name type="scientific">Xenopus tropicalis</name>
    <name type="common">Western clawed frog</name>
    <name type="synonym">Silurana tropicalis</name>
    <dbReference type="NCBI Taxonomy" id="8364"/>
    <lineage>
        <taxon>Eukaryota</taxon>
        <taxon>Metazoa</taxon>
        <taxon>Chordata</taxon>
        <taxon>Craniata</taxon>
        <taxon>Vertebrata</taxon>
        <taxon>Euteleostomi</taxon>
        <taxon>Amphibia</taxon>
        <taxon>Batrachia</taxon>
        <taxon>Anura</taxon>
        <taxon>Pipoidea</taxon>
        <taxon>Pipidae</taxon>
        <taxon>Xenopodinae</taxon>
        <taxon>Xenopus</taxon>
        <taxon>Silurana</taxon>
    </lineage>
</organism>
<evidence type="ECO:0000313" key="16">
    <source>
        <dbReference type="RefSeq" id="XP_031747109.1"/>
    </source>
</evidence>
<evidence type="ECO:0000256" key="7">
    <source>
        <dbReference type="ARBA" id="ARBA00022840"/>
    </source>
</evidence>
<evidence type="ECO:0000313" key="17">
    <source>
        <dbReference type="Xenbase" id="XB-GENE-949971"/>
    </source>
</evidence>